<dbReference type="OrthoDB" id="7274881at2"/>
<dbReference type="PANTHER" id="PTHR36505">
    <property type="entry name" value="BLR1072 PROTEIN"/>
    <property type="match status" value="1"/>
</dbReference>
<accession>A0A418NQ89</accession>
<gene>
    <name evidence="2" type="ORF">D2V07_13640</name>
</gene>
<feature type="domain" description="PRC-barrel" evidence="1">
    <location>
        <begin position="33"/>
        <end position="107"/>
    </location>
</feature>
<dbReference type="PANTHER" id="PTHR36505:SF1">
    <property type="entry name" value="BLR1072 PROTEIN"/>
    <property type="match status" value="1"/>
</dbReference>
<dbReference type="AlphaFoldDB" id="A0A418NQ89"/>
<reference evidence="2 3" key="1">
    <citation type="submission" date="2018-08" db="EMBL/GenBank/DDBJ databases">
        <title>Erythrobacter zhengii sp.nov., a bacterium isolated from deep-sea sediment.</title>
        <authorList>
            <person name="Fang C."/>
            <person name="Wu Y.-H."/>
            <person name="Sun C."/>
            <person name="Wang H."/>
            <person name="Cheng H."/>
            <person name="Meng F.-X."/>
            <person name="Wang C.-S."/>
            <person name="Xu X.-W."/>
        </authorList>
    </citation>
    <scope>NUCLEOTIDE SEQUENCE [LARGE SCALE GENOMIC DNA]</scope>
    <source>
        <strain evidence="2 3">V18</strain>
    </source>
</reference>
<dbReference type="RefSeq" id="WP_119587512.1">
    <property type="nucleotide sequence ID" value="NZ_CAWODQ010000026.1"/>
</dbReference>
<sequence>MSTKTTKADVVSPNVEELRRQERAAFDDPSGNFIASDRVEGTRVYRPDGERIGRINHFMVNKRSGKAEFAVMSFGGFLGLGDELRPVPWDALEYSNDLGGYVVSADDDTFRNSPFIEGGTAPDWDSSYAQALYGYWRVPF</sequence>
<organism evidence="2 3">
    <name type="scientific">Aurantiacibacter zhengii</name>
    <dbReference type="NCBI Taxonomy" id="2307003"/>
    <lineage>
        <taxon>Bacteria</taxon>
        <taxon>Pseudomonadati</taxon>
        <taxon>Pseudomonadota</taxon>
        <taxon>Alphaproteobacteria</taxon>
        <taxon>Sphingomonadales</taxon>
        <taxon>Erythrobacteraceae</taxon>
        <taxon>Aurantiacibacter</taxon>
    </lineage>
</organism>
<evidence type="ECO:0000313" key="2">
    <source>
        <dbReference type="EMBL" id="RIV84620.1"/>
    </source>
</evidence>
<dbReference type="SUPFAM" id="SSF50346">
    <property type="entry name" value="PRC-barrel domain"/>
    <property type="match status" value="1"/>
</dbReference>
<comment type="caution">
    <text evidence="2">The sequence shown here is derived from an EMBL/GenBank/DDBJ whole genome shotgun (WGS) entry which is preliminary data.</text>
</comment>
<name>A0A418NQ89_9SPHN</name>
<dbReference type="EMBL" id="QXFL01000006">
    <property type="protein sequence ID" value="RIV84620.1"/>
    <property type="molecule type" value="Genomic_DNA"/>
</dbReference>
<keyword evidence="3" id="KW-1185">Reference proteome</keyword>
<protein>
    <submittedName>
        <fullName evidence="2">PRC-barrel domain containing protein</fullName>
    </submittedName>
</protein>
<dbReference type="Proteomes" id="UP000286576">
    <property type="component" value="Unassembled WGS sequence"/>
</dbReference>
<dbReference type="InterPro" id="IPR027275">
    <property type="entry name" value="PRC-brl_dom"/>
</dbReference>
<dbReference type="InterPro" id="IPR011033">
    <property type="entry name" value="PRC_barrel-like_sf"/>
</dbReference>
<dbReference type="Gene3D" id="2.30.30.240">
    <property type="entry name" value="PRC-barrel domain"/>
    <property type="match status" value="1"/>
</dbReference>
<dbReference type="Pfam" id="PF05239">
    <property type="entry name" value="PRC"/>
    <property type="match status" value="1"/>
</dbReference>
<evidence type="ECO:0000259" key="1">
    <source>
        <dbReference type="Pfam" id="PF05239"/>
    </source>
</evidence>
<proteinExistence type="predicted"/>
<evidence type="ECO:0000313" key="3">
    <source>
        <dbReference type="Proteomes" id="UP000286576"/>
    </source>
</evidence>